<dbReference type="InterPro" id="IPR018378">
    <property type="entry name" value="C-type_lectin_CS"/>
</dbReference>
<sequence>TCQGLSERRGSENKLTSFIISFTLQILKSTVTSVMKMCLFLLLFYTGVVPIVLSVSHKYYLINQGKTWSDAQAFCRATYTDLAIIKSNDDMVQLQNEAQIQQFSSSAWIGLYNDINSWRWSFGNEPLGSMKKWNQGEPNNAGGHEECVITSFLGWADISCTWLYPLLCFDDRQTGIGRYIYISSTMTFLEAQSYCRQHYTDLTSVRNTTEHLAIQGLVTEWTWIGLFRDAWKWVDKTNFSTISWMSGKPDNALGNENCRYVNKGQAADAQCSDVMPFFCYSDQAKTEGSWDGREHHSGMEKATKWRSFSEGERRRLEQEISVTLKSLCSSDFL</sequence>
<dbReference type="SUPFAM" id="SSF56436">
    <property type="entry name" value="C-type lectin-like"/>
    <property type="match status" value="2"/>
</dbReference>
<keyword evidence="2" id="KW-0812">Transmembrane</keyword>
<feature type="domain" description="C-type lectin" evidence="3">
    <location>
        <begin position="59"/>
        <end position="169"/>
    </location>
</feature>
<dbReference type="AlphaFoldDB" id="A0A7J6ATF6"/>
<evidence type="ECO:0000259" key="3">
    <source>
        <dbReference type="PROSITE" id="PS50041"/>
    </source>
</evidence>
<feature type="non-terminal residue" evidence="4">
    <location>
        <position position="1"/>
    </location>
</feature>
<keyword evidence="2" id="KW-0472">Membrane</keyword>
<gene>
    <name evidence="4" type="ORF">AMELA_G00118780</name>
</gene>
<keyword evidence="1" id="KW-1015">Disulfide bond</keyword>
<dbReference type="PROSITE" id="PS50041">
    <property type="entry name" value="C_TYPE_LECTIN_2"/>
    <property type="match status" value="2"/>
</dbReference>
<dbReference type="SMART" id="SM00034">
    <property type="entry name" value="CLECT"/>
    <property type="match status" value="2"/>
</dbReference>
<reference evidence="4 5" key="1">
    <citation type="submission" date="2020-02" db="EMBL/GenBank/DDBJ databases">
        <title>A chromosome-scale genome assembly of the black bullhead catfish (Ameiurus melas).</title>
        <authorList>
            <person name="Wen M."/>
            <person name="Zham M."/>
            <person name="Cabau C."/>
            <person name="Klopp C."/>
            <person name="Donnadieu C."/>
            <person name="Roques C."/>
            <person name="Bouchez O."/>
            <person name="Lampietro C."/>
            <person name="Jouanno E."/>
            <person name="Herpin A."/>
            <person name="Louis A."/>
            <person name="Berthelot C."/>
            <person name="Parey E."/>
            <person name="Roest-Crollius H."/>
            <person name="Braasch I."/>
            <person name="Postlethwait J."/>
            <person name="Robinson-Rechavi M."/>
            <person name="Echchiki A."/>
            <person name="Begum T."/>
            <person name="Montfort J."/>
            <person name="Schartl M."/>
            <person name="Bobe J."/>
            <person name="Guiguen Y."/>
        </authorList>
    </citation>
    <scope>NUCLEOTIDE SEQUENCE [LARGE SCALE GENOMIC DNA]</scope>
    <source>
        <strain evidence="4">M_S1</strain>
        <tissue evidence="4">Blood</tissue>
    </source>
</reference>
<name>A0A7J6ATF6_AMEME</name>
<evidence type="ECO:0000313" key="4">
    <source>
        <dbReference type="EMBL" id="KAF4085429.1"/>
    </source>
</evidence>
<accession>A0A7J6ATF6</accession>
<feature type="transmembrane region" description="Helical" evidence="2">
    <location>
        <begin position="34"/>
        <end position="56"/>
    </location>
</feature>
<evidence type="ECO:0000256" key="1">
    <source>
        <dbReference type="ARBA" id="ARBA00023157"/>
    </source>
</evidence>
<keyword evidence="2" id="KW-1133">Transmembrane helix</keyword>
<dbReference type="InterPro" id="IPR016187">
    <property type="entry name" value="CTDL_fold"/>
</dbReference>
<dbReference type="InterPro" id="IPR016186">
    <property type="entry name" value="C-type_lectin-like/link_sf"/>
</dbReference>
<dbReference type="EMBL" id="JAAGNN010000009">
    <property type="protein sequence ID" value="KAF4085429.1"/>
    <property type="molecule type" value="Genomic_DNA"/>
</dbReference>
<proteinExistence type="predicted"/>
<dbReference type="Pfam" id="PF00059">
    <property type="entry name" value="Lectin_C"/>
    <property type="match status" value="2"/>
</dbReference>
<dbReference type="PROSITE" id="PS00615">
    <property type="entry name" value="C_TYPE_LECTIN_1"/>
    <property type="match status" value="1"/>
</dbReference>
<dbReference type="InterPro" id="IPR001304">
    <property type="entry name" value="C-type_lectin-like"/>
</dbReference>
<protein>
    <recommendedName>
        <fullName evidence="3">C-type lectin domain-containing protein</fullName>
    </recommendedName>
</protein>
<dbReference type="Proteomes" id="UP000593565">
    <property type="component" value="Unassembled WGS sequence"/>
</dbReference>
<dbReference type="PANTHER" id="PTHR45784:SF3">
    <property type="entry name" value="C-TYPE LECTIN DOMAIN FAMILY 4 MEMBER K-LIKE-RELATED"/>
    <property type="match status" value="1"/>
</dbReference>
<evidence type="ECO:0000313" key="5">
    <source>
        <dbReference type="Proteomes" id="UP000593565"/>
    </source>
</evidence>
<comment type="caution">
    <text evidence="4">The sequence shown here is derived from an EMBL/GenBank/DDBJ whole genome shotgun (WGS) entry which is preliminary data.</text>
</comment>
<dbReference type="Gene3D" id="3.10.100.10">
    <property type="entry name" value="Mannose-Binding Protein A, subunit A"/>
    <property type="match status" value="2"/>
</dbReference>
<feature type="domain" description="C-type lectin" evidence="3">
    <location>
        <begin position="179"/>
        <end position="280"/>
    </location>
</feature>
<dbReference type="PANTHER" id="PTHR45784">
    <property type="entry name" value="C-TYPE LECTIN DOMAIN FAMILY 20 MEMBER A-RELATED"/>
    <property type="match status" value="1"/>
</dbReference>
<keyword evidence="5" id="KW-1185">Reference proteome</keyword>
<organism evidence="4 5">
    <name type="scientific">Ameiurus melas</name>
    <name type="common">Black bullhead</name>
    <name type="synonym">Silurus melas</name>
    <dbReference type="NCBI Taxonomy" id="219545"/>
    <lineage>
        <taxon>Eukaryota</taxon>
        <taxon>Metazoa</taxon>
        <taxon>Chordata</taxon>
        <taxon>Craniata</taxon>
        <taxon>Vertebrata</taxon>
        <taxon>Euteleostomi</taxon>
        <taxon>Actinopterygii</taxon>
        <taxon>Neopterygii</taxon>
        <taxon>Teleostei</taxon>
        <taxon>Ostariophysi</taxon>
        <taxon>Siluriformes</taxon>
        <taxon>Ictaluridae</taxon>
        <taxon>Ameiurus</taxon>
    </lineage>
</organism>
<evidence type="ECO:0000256" key="2">
    <source>
        <dbReference type="SAM" id="Phobius"/>
    </source>
</evidence>